<protein>
    <submittedName>
        <fullName evidence="3">Uncharacterized protein</fullName>
    </submittedName>
</protein>
<sequence length="335" mass="34358">MARFRRWRRSRPFWGGLWVTLGGLAVLLAPLAALPLIVHQGVAGVSGYLVGGLLVTAGALSWWRRGERGFLGVVATGLSLASFVTSNFGGFGIGMALGVIGGALLVAWHPTAREDAPAVGAADGTPPPGGDGASPADSEGSADRWRGLTALCAALPLLLHGQAAVGPLGGVPGPAPPEPSATVVTPAQLRHRLVGPPAPDPTARGAEGESGLSAAALTMTGARFHGVADRPTPYGPRPHLKLSMDTVAIIGGEHWFRRRGTTVRQRFAELRLSGGVVMYVTRLRMRVAGVGVTFTPDAPPPLVPSAMTVSDLEAGRPLVVASRAAAGRLAQGAHT</sequence>
<evidence type="ECO:0000256" key="1">
    <source>
        <dbReference type="SAM" id="MobiDB-lite"/>
    </source>
</evidence>
<evidence type="ECO:0000313" key="4">
    <source>
        <dbReference type="Proteomes" id="UP000583800"/>
    </source>
</evidence>
<organism evidence="3 4">
    <name type="scientific">Nonomuraea muscovyensis</name>
    <dbReference type="NCBI Taxonomy" id="1124761"/>
    <lineage>
        <taxon>Bacteria</taxon>
        <taxon>Bacillati</taxon>
        <taxon>Actinomycetota</taxon>
        <taxon>Actinomycetes</taxon>
        <taxon>Streptosporangiales</taxon>
        <taxon>Streptosporangiaceae</taxon>
        <taxon>Nonomuraea</taxon>
    </lineage>
</organism>
<dbReference type="RefSeq" id="WP_185084909.1">
    <property type="nucleotide sequence ID" value="NZ_JACHJB010000002.1"/>
</dbReference>
<dbReference type="InterPro" id="IPR046096">
    <property type="entry name" value="DUF6114"/>
</dbReference>
<accession>A0A7X0C4E2</accession>
<name>A0A7X0C4E2_9ACTN</name>
<keyword evidence="4" id="KW-1185">Reference proteome</keyword>
<dbReference type="Pfam" id="PF19609">
    <property type="entry name" value="DUF6114"/>
    <property type="match status" value="1"/>
</dbReference>
<feature type="transmembrane region" description="Helical" evidence="2">
    <location>
        <begin position="43"/>
        <end position="62"/>
    </location>
</feature>
<proteinExistence type="predicted"/>
<keyword evidence="2" id="KW-1133">Transmembrane helix</keyword>
<feature type="transmembrane region" description="Helical" evidence="2">
    <location>
        <begin position="69"/>
        <end position="85"/>
    </location>
</feature>
<keyword evidence="2" id="KW-0472">Membrane</keyword>
<gene>
    <name evidence="3" type="ORF">FHU36_003401</name>
</gene>
<comment type="caution">
    <text evidence="3">The sequence shown here is derived from an EMBL/GenBank/DDBJ whole genome shotgun (WGS) entry which is preliminary data.</text>
</comment>
<feature type="region of interest" description="Disordered" evidence="1">
    <location>
        <begin position="116"/>
        <end position="142"/>
    </location>
</feature>
<dbReference type="EMBL" id="JACHJB010000002">
    <property type="protein sequence ID" value="MBB6346856.1"/>
    <property type="molecule type" value="Genomic_DNA"/>
</dbReference>
<keyword evidence="2" id="KW-0812">Transmembrane</keyword>
<reference evidence="3 4" key="1">
    <citation type="submission" date="2020-08" db="EMBL/GenBank/DDBJ databases">
        <title>Sequencing the genomes of 1000 actinobacteria strains.</title>
        <authorList>
            <person name="Klenk H.-P."/>
        </authorList>
    </citation>
    <scope>NUCLEOTIDE SEQUENCE [LARGE SCALE GENOMIC DNA]</scope>
    <source>
        <strain evidence="3 4">DSM 45913</strain>
    </source>
</reference>
<dbReference type="AlphaFoldDB" id="A0A7X0C4E2"/>
<evidence type="ECO:0000256" key="2">
    <source>
        <dbReference type="SAM" id="Phobius"/>
    </source>
</evidence>
<dbReference type="Proteomes" id="UP000583800">
    <property type="component" value="Unassembled WGS sequence"/>
</dbReference>
<evidence type="ECO:0000313" key="3">
    <source>
        <dbReference type="EMBL" id="MBB6346856.1"/>
    </source>
</evidence>